<evidence type="ECO:0000313" key="1">
    <source>
        <dbReference type="EMBL" id="AOT72125.1"/>
    </source>
</evidence>
<dbReference type="InterPro" id="IPR042257">
    <property type="entry name" value="DGOK_C"/>
</dbReference>
<dbReference type="CDD" id="cd24012">
    <property type="entry name" value="ASKHA_NBD_KDGal-kinase"/>
    <property type="match status" value="1"/>
</dbReference>
<name>A0A1D8GMK2_9FIRM</name>
<accession>A0A1D8GMK2</accession>
<organism evidence="1 2">
    <name type="scientific">Geosporobacter ferrireducens</name>
    <dbReference type="NCBI Taxonomy" id="1424294"/>
    <lineage>
        <taxon>Bacteria</taxon>
        <taxon>Bacillati</taxon>
        <taxon>Bacillota</taxon>
        <taxon>Clostridia</taxon>
        <taxon>Peptostreptococcales</taxon>
        <taxon>Thermotaleaceae</taxon>
        <taxon>Geosporobacter</taxon>
    </lineage>
</organism>
<dbReference type="KEGG" id="gfe:Gferi_22845"/>
<evidence type="ECO:0008006" key="3">
    <source>
        <dbReference type="Google" id="ProtNLM"/>
    </source>
</evidence>
<keyword evidence="2" id="KW-1185">Reference proteome</keyword>
<dbReference type="InterPro" id="IPR043129">
    <property type="entry name" value="ATPase_NBD"/>
</dbReference>
<dbReference type="Gene3D" id="3.30.420.310">
    <property type="entry name" value="2-keto-3-deoxy-galactonokinase, C-terminal domain"/>
    <property type="match status" value="1"/>
</dbReference>
<protein>
    <recommendedName>
        <fullName evidence="3">2-dehydro-3-deoxygalactonokinase</fullName>
    </recommendedName>
</protein>
<dbReference type="SUPFAM" id="SSF53067">
    <property type="entry name" value="Actin-like ATPase domain"/>
    <property type="match status" value="1"/>
</dbReference>
<dbReference type="InterPro" id="IPR042258">
    <property type="entry name" value="DGOK_N"/>
</dbReference>
<sequence length="335" mass="36690">MLAVTVDVGTTNSRIRVIEDGEILSMVKSEVGIKDVAITGSKEILESALSKIIYQGLLNAKREIDEVEFFVASGMITSNLGLVEIPHRISPVSMDDLTKGIVKKEFEWIKNIPFYFIPGVKNGVEVPCMDRLDQIDVMRGEEVEAFGIMELCKIEGPALMILPGSHTKFVYIGKKNEIEKCSTTMLGEFLHALSKSTILSNSIPSNLVSNVDEEYVVRGIDFERKNGVTKAAFAARLMDISMNTTPNQRANFLAGALVSNDIGPKIMLDINEGGYKQIIIGGSSPLKDIFKIVLENKGLKNTTITLLTDDITDRASSVGSLKIVEGMRKAECVLV</sequence>
<dbReference type="EMBL" id="CP017269">
    <property type="protein sequence ID" value="AOT72125.1"/>
    <property type="molecule type" value="Genomic_DNA"/>
</dbReference>
<evidence type="ECO:0000313" key="2">
    <source>
        <dbReference type="Proteomes" id="UP000095743"/>
    </source>
</evidence>
<dbReference type="Proteomes" id="UP000095743">
    <property type="component" value="Chromosome"/>
</dbReference>
<dbReference type="STRING" id="1424294.Gferi_22845"/>
<proteinExistence type="predicted"/>
<gene>
    <name evidence="1" type="ORF">Gferi_22845</name>
</gene>
<dbReference type="GO" id="GO:0008671">
    <property type="term" value="F:2-dehydro-3-deoxygalactonokinase activity"/>
    <property type="evidence" value="ECO:0007669"/>
    <property type="project" value="InterPro"/>
</dbReference>
<dbReference type="Pfam" id="PF05035">
    <property type="entry name" value="DGOK"/>
    <property type="match status" value="1"/>
</dbReference>
<dbReference type="Gene3D" id="3.30.420.300">
    <property type="entry name" value="2-keto-3-deoxy-galactonokinase, substrate binding domain"/>
    <property type="match status" value="1"/>
</dbReference>
<reference evidence="1 2" key="1">
    <citation type="submission" date="2016-09" db="EMBL/GenBank/DDBJ databases">
        <title>Genomic analysis reveals versatility of anaerobic energy metabolism of Geosporobacter ferrireducens IRF9 of phylum Firmicutes.</title>
        <authorList>
            <person name="Kim S.-J."/>
        </authorList>
    </citation>
    <scope>NUCLEOTIDE SEQUENCE [LARGE SCALE GENOMIC DNA]</scope>
    <source>
        <strain evidence="1 2">IRF9</strain>
    </source>
</reference>
<dbReference type="InterPro" id="IPR007729">
    <property type="entry name" value="DGOK"/>
</dbReference>
<dbReference type="AlphaFoldDB" id="A0A1D8GMK2"/>
<dbReference type="OrthoDB" id="256574at2"/>
<dbReference type="RefSeq" id="WP_069980440.1">
    <property type="nucleotide sequence ID" value="NZ_CP017269.1"/>
</dbReference>
<dbReference type="GO" id="GO:0034194">
    <property type="term" value="P:D-galactonate catabolic process"/>
    <property type="evidence" value="ECO:0007669"/>
    <property type="project" value="InterPro"/>
</dbReference>